<dbReference type="Proteomes" id="UP000315017">
    <property type="component" value="Chromosome"/>
</dbReference>
<dbReference type="Pfam" id="PF00571">
    <property type="entry name" value="CBS"/>
    <property type="match status" value="2"/>
</dbReference>
<evidence type="ECO:0000256" key="1">
    <source>
        <dbReference type="ARBA" id="ARBA00023122"/>
    </source>
</evidence>
<reference evidence="4 5" key="1">
    <citation type="submission" date="2019-02" db="EMBL/GenBank/DDBJ databases">
        <title>Deep-cultivation of Planctomycetes and their phenomic and genomic characterization uncovers novel biology.</title>
        <authorList>
            <person name="Wiegand S."/>
            <person name="Jogler M."/>
            <person name="Boedeker C."/>
            <person name="Pinto D."/>
            <person name="Vollmers J."/>
            <person name="Rivas-Marin E."/>
            <person name="Kohn T."/>
            <person name="Peeters S.H."/>
            <person name="Heuer A."/>
            <person name="Rast P."/>
            <person name="Oberbeckmann S."/>
            <person name="Bunk B."/>
            <person name="Jeske O."/>
            <person name="Meyerdierks A."/>
            <person name="Storesund J.E."/>
            <person name="Kallscheuer N."/>
            <person name="Luecker S."/>
            <person name="Lage O.M."/>
            <person name="Pohl T."/>
            <person name="Merkel B.J."/>
            <person name="Hornburger P."/>
            <person name="Mueller R.-W."/>
            <person name="Bruemmer F."/>
            <person name="Labrenz M."/>
            <person name="Spormann A.M."/>
            <person name="Op den Camp H."/>
            <person name="Overmann J."/>
            <person name="Amann R."/>
            <person name="Jetten M.S.M."/>
            <person name="Mascher T."/>
            <person name="Medema M.H."/>
            <person name="Devos D.P."/>
            <person name="Kaster A.-K."/>
            <person name="Ovreas L."/>
            <person name="Rohde M."/>
            <person name="Galperin M.Y."/>
            <person name="Jogler C."/>
        </authorList>
    </citation>
    <scope>NUCLEOTIDE SEQUENCE [LARGE SCALE GENOMIC DNA]</scope>
    <source>
        <strain evidence="4 5">ETA_A8</strain>
    </source>
</reference>
<dbReference type="SUPFAM" id="SSF54631">
    <property type="entry name" value="CBS-domain pair"/>
    <property type="match status" value="1"/>
</dbReference>
<feature type="domain" description="CBS" evidence="3">
    <location>
        <begin position="49"/>
        <end position="104"/>
    </location>
</feature>
<dbReference type="SMART" id="SM00116">
    <property type="entry name" value="CBS"/>
    <property type="match status" value="2"/>
</dbReference>
<dbReference type="KEGG" id="aagg:ETAA8_60400"/>
<protein>
    <submittedName>
        <fullName evidence="4">Inosine 5'-monophosphate dehydrogenase</fullName>
    </submittedName>
</protein>
<proteinExistence type="predicted"/>
<dbReference type="AlphaFoldDB" id="A0A517YKZ3"/>
<organism evidence="4 5">
    <name type="scientific">Anatilimnocola aggregata</name>
    <dbReference type="NCBI Taxonomy" id="2528021"/>
    <lineage>
        <taxon>Bacteria</taxon>
        <taxon>Pseudomonadati</taxon>
        <taxon>Planctomycetota</taxon>
        <taxon>Planctomycetia</taxon>
        <taxon>Pirellulales</taxon>
        <taxon>Pirellulaceae</taxon>
        <taxon>Anatilimnocola</taxon>
    </lineage>
</organism>
<dbReference type="RefSeq" id="WP_145097132.1">
    <property type="nucleotide sequence ID" value="NZ_CP036274.1"/>
</dbReference>
<sequence>MECPYCDHPVIEGADHCDECGLPLDDTSLPEPANAVELALLTDRVSLFEGRRPLLISPSLPVREAIRLLALNNIGCMLVVEKGELVGIFTERDVLLKVGEDLATSGEKPVSQFMTANVQSLPVTAKVAFALHRMDLGGYRHVPIVNEHGRPVGIFSLREMLRYLTRTLAE</sequence>
<dbReference type="PANTHER" id="PTHR43080">
    <property type="entry name" value="CBS DOMAIN-CONTAINING PROTEIN CBSX3, MITOCHONDRIAL"/>
    <property type="match status" value="1"/>
</dbReference>
<dbReference type="InterPro" id="IPR000644">
    <property type="entry name" value="CBS_dom"/>
</dbReference>
<dbReference type="PANTHER" id="PTHR43080:SF2">
    <property type="entry name" value="CBS DOMAIN-CONTAINING PROTEIN"/>
    <property type="match status" value="1"/>
</dbReference>
<evidence type="ECO:0000256" key="2">
    <source>
        <dbReference type="PROSITE-ProRule" id="PRU00703"/>
    </source>
</evidence>
<gene>
    <name evidence="4" type="ORF">ETAA8_60400</name>
</gene>
<dbReference type="OrthoDB" id="5295985at2"/>
<dbReference type="InterPro" id="IPR051257">
    <property type="entry name" value="Diverse_CBS-Domain"/>
</dbReference>
<dbReference type="PROSITE" id="PS51371">
    <property type="entry name" value="CBS"/>
    <property type="match status" value="2"/>
</dbReference>
<evidence type="ECO:0000313" key="4">
    <source>
        <dbReference type="EMBL" id="QDU30891.1"/>
    </source>
</evidence>
<dbReference type="EMBL" id="CP036274">
    <property type="protein sequence ID" value="QDU30891.1"/>
    <property type="molecule type" value="Genomic_DNA"/>
</dbReference>
<evidence type="ECO:0000313" key="5">
    <source>
        <dbReference type="Proteomes" id="UP000315017"/>
    </source>
</evidence>
<feature type="domain" description="CBS" evidence="3">
    <location>
        <begin position="114"/>
        <end position="170"/>
    </location>
</feature>
<dbReference type="Gene3D" id="3.10.580.10">
    <property type="entry name" value="CBS-domain"/>
    <property type="match status" value="1"/>
</dbReference>
<dbReference type="InterPro" id="IPR046342">
    <property type="entry name" value="CBS_dom_sf"/>
</dbReference>
<keyword evidence="5" id="KW-1185">Reference proteome</keyword>
<accession>A0A517YKZ3</accession>
<keyword evidence="1 2" id="KW-0129">CBS domain</keyword>
<evidence type="ECO:0000259" key="3">
    <source>
        <dbReference type="PROSITE" id="PS51371"/>
    </source>
</evidence>
<name>A0A517YKZ3_9BACT</name>